<protein>
    <submittedName>
        <fullName evidence="6">Sterol-4-alpha-carboxylate 3-dehydrogenase, decarboxylating-like</fullName>
    </submittedName>
</protein>
<dbReference type="GeneID" id="106815942"/>
<feature type="domain" description="3-beta hydroxysteroid dehydrogenase/isomerase" evidence="4">
    <location>
        <begin position="5"/>
        <end position="257"/>
    </location>
</feature>
<dbReference type="InterPro" id="IPR050177">
    <property type="entry name" value="Lipid_A_modif_metabolic_enz"/>
</dbReference>
<reference evidence="6" key="1">
    <citation type="submission" date="2025-08" db="UniProtKB">
        <authorList>
            <consortium name="RefSeq"/>
        </authorList>
    </citation>
    <scope>IDENTIFICATION</scope>
</reference>
<dbReference type="Proteomes" id="UP000695022">
    <property type="component" value="Unplaced"/>
</dbReference>
<dbReference type="SUPFAM" id="SSF51735">
    <property type="entry name" value="NAD(P)-binding Rossmann-fold domains"/>
    <property type="match status" value="1"/>
</dbReference>
<comment type="similarity">
    <text evidence="1 3">Belongs to the 3-beta-HSD family.</text>
</comment>
<evidence type="ECO:0000256" key="2">
    <source>
        <dbReference type="ARBA" id="ARBA00023002"/>
    </source>
</evidence>
<dbReference type="Gene3D" id="3.40.50.720">
    <property type="entry name" value="NAD(P)-binding Rossmann-like Domain"/>
    <property type="match status" value="1"/>
</dbReference>
<proteinExistence type="inferred from homology"/>
<dbReference type="InterPro" id="IPR002225">
    <property type="entry name" value="3Beta_OHSteriod_DH/Estase"/>
</dbReference>
<dbReference type="InterPro" id="IPR036291">
    <property type="entry name" value="NAD(P)-bd_dom_sf"/>
</dbReference>
<keyword evidence="5" id="KW-1185">Reference proteome</keyword>
<organism evidence="5 6">
    <name type="scientific">Priapulus caudatus</name>
    <name type="common">Priapulid worm</name>
    <dbReference type="NCBI Taxonomy" id="37621"/>
    <lineage>
        <taxon>Eukaryota</taxon>
        <taxon>Metazoa</taxon>
        <taxon>Ecdysozoa</taxon>
        <taxon>Scalidophora</taxon>
        <taxon>Priapulida</taxon>
        <taxon>Priapulimorpha</taxon>
        <taxon>Priapulimorphida</taxon>
        <taxon>Priapulidae</taxon>
        <taxon>Priapulus</taxon>
    </lineage>
</organism>
<evidence type="ECO:0000259" key="4">
    <source>
        <dbReference type="Pfam" id="PF01073"/>
    </source>
</evidence>
<dbReference type="Pfam" id="PF01073">
    <property type="entry name" value="3Beta_HSD"/>
    <property type="match status" value="1"/>
</dbReference>
<evidence type="ECO:0000313" key="6">
    <source>
        <dbReference type="RefSeq" id="XP_014675961.1"/>
    </source>
</evidence>
<evidence type="ECO:0000313" key="5">
    <source>
        <dbReference type="Proteomes" id="UP000695022"/>
    </source>
</evidence>
<sequence length="340" mass="37686">MATCAVIGGCGFLGRRLAEMLLEQGYSVNVFDIQQTFEHEKMRFFNGNLCNKQDLLPALRNTDVVFHTASPSAASDNRELFERVNVDGMRVVIDACREAGVEKLVVTSTASVIYDGSDIMNATEDSPYAKRPMDYYTETKIKQEKVVLGANSSEDNFFTIAIRPHGIFGPRDQQMLPNVVKAARAGKMKFIVGNGMNLVDQTYVDNVVHGHIVAAKSLGEGSHTAGKAYHITNDSPVFFWTFLSSLLTGLGYATPHHHVPYFIVYVIAVLLAACKRVLSPLYDVGELTFTPSRVALIATHHFYSCEAAKRDLGYRPLVPMNEAIERTLESFTHLRNNVVT</sequence>
<evidence type="ECO:0000256" key="3">
    <source>
        <dbReference type="RuleBase" id="RU004475"/>
    </source>
</evidence>
<keyword evidence="2 3" id="KW-0560">Oxidoreductase</keyword>
<dbReference type="PANTHER" id="PTHR43245:SF51">
    <property type="entry name" value="SHORT CHAIN DEHYDROGENASE_REDUCTASE FAMILY 42E, MEMBER 2"/>
    <property type="match status" value="1"/>
</dbReference>
<gene>
    <name evidence="6" type="primary">LOC106815942</name>
</gene>
<dbReference type="PANTHER" id="PTHR43245">
    <property type="entry name" value="BIFUNCTIONAL POLYMYXIN RESISTANCE PROTEIN ARNA"/>
    <property type="match status" value="1"/>
</dbReference>
<dbReference type="RefSeq" id="XP_014675961.1">
    <property type="nucleotide sequence ID" value="XM_014820475.1"/>
</dbReference>
<accession>A0ABM1EUU0</accession>
<name>A0ABM1EUU0_PRICU</name>
<evidence type="ECO:0000256" key="1">
    <source>
        <dbReference type="ARBA" id="ARBA00009219"/>
    </source>
</evidence>